<dbReference type="PANTHER" id="PTHR46910:SF5">
    <property type="entry name" value="ZN(II)2CYS6 TRANSCRIPTION FACTOR (EUROFUNG)"/>
    <property type="match status" value="1"/>
</dbReference>
<dbReference type="Pfam" id="PF00172">
    <property type="entry name" value="Zn_clus"/>
    <property type="match status" value="1"/>
</dbReference>
<dbReference type="Gene3D" id="4.10.240.10">
    <property type="entry name" value="Zn(2)-C6 fungal-type DNA-binding domain"/>
    <property type="match status" value="1"/>
</dbReference>
<dbReference type="EMBL" id="CABFNQ020000696">
    <property type="protein sequence ID" value="CAH0024442.1"/>
    <property type="molecule type" value="Genomic_DNA"/>
</dbReference>
<evidence type="ECO:0000256" key="3">
    <source>
        <dbReference type="SAM" id="Coils"/>
    </source>
</evidence>
<dbReference type="SMART" id="SM00066">
    <property type="entry name" value="GAL4"/>
    <property type="match status" value="1"/>
</dbReference>
<dbReference type="InterPro" id="IPR007219">
    <property type="entry name" value="XnlR_reg_dom"/>
</dbReference>
<dbReference type="Proteomes" id="UP000696573">
    <property type="component" value="Unassembled WGS sequence"/>
</dbReference>
<dbReference type="InterPro" id="IPR001138">
    <property type="entry name" value="Zn2Cys6_DnaBD"/>
</dbReference>
<organism evidence="6 7">
    <name type="scientific">Clonostachys rhizophaga</name>
    <dbReference type="NCBI Taxonomy" id="160324"/>
    <lineage>
        <taxon>Eukaryota</taxon>
        <taxon>Fungi</taxon>
        <taxon>Dikarya</taxon>
        <taxon>Ascomycota</taxon>
        <taxon>Pezizomycotina</taxon>
        <taxon>Sordariomycetes</taxon>
        <taxon>Hypocreomycetidae</taxon>
        <taxon>Hypocreales</taxon>
        <taxon>Bionectriaceae</taxon>
        <taxon>Clonostachys</taxon>
    </lineage>
</organism>
<keyword evidence="3" id="KW-0175">Coiled coil</keyword>
<dbReference type="GO" id="GO:0008270">
    <property type="term" value="F:zinc ion binding"/>
    <property type="evidence" value="ECO:0007669"/>
    <property type="project" value="InterPro"/>
</dbReference>
<dbReference type="GO" id="GO:0000981">
    <property type="term" value="F:DNA-binding transcription factor activity, RNA polymerase II-specific"/>
    <property type="evidence" value="ECO:0007669"/>
    <property type="project" value="InterPro"/>
</dbReference>
<feature type="coiled-coil region" evidence="3">
    <location>
        <begin position="56"/>
        <end position="83"/>
    </location>
</feature>
<evidence type="ECO:0000256" key="2">
    <source>
        <dbReference type="ARBA" id="ARBA00023242"/>
    </source>
</evidence>
<accession>A0A9N9VJ41</accession>
<dbReference type="CDD" id="cd00067">
    <property type="entry name" value="GAL4"/>
    <property type="match status" value="1"/>
</dbReference>
<evidence type="ECO:0000259" key="5">
    <source>
        <dbReference type="PROSITE" id="PS50048"/>
    </source>
</evidence>
<name>A0A9N9VJ41_9HYPO</name>
<evidence type="ECO:0000313" key="6">
    <source>
        <dbReference type="EMBL" id="CAH0024442.1"/>
    </source>
</evidence>
<keyword evidence="1" id="KW-0479">Metal-binding</keyword>
<dbReference type="InterPro" id="IPR036864">
    <property type="entry name" value="Zn2-C6_fun-type_DNA-bd_sf"/>
</dbReference>
<dbReference type="PROSITE" id="PS50048">
    <property type="entry name" value="ZN2_CY6_FUNGAL_2"/>
    <property type="match status" value="1"/>
</dbReference>
<gene>
    <name evidence="6" type="ORF">CRHIZ90672A_00014958</name>
</gene>
<feature type="domain" description="Zn(2)-C6 fungal-type" evidence="5">
    <location>
        <begin position="10"/>
        <end position="39"/>
    </location>
</feature>
<dbReference type="Pfam" id="PF04082">
    <property type="entry name" value="Fungal_trans"/>
    <property type="match status" value="1"/>
</dbReference>
<dbReference type="GO" id="GO:0006351">
    <property type="term" value="P:DNA-templated transcription"/>
    <property type="evidence" value="ECO:0007669"/>
    <property type="project" value="InterPro"/>
</dbReference>
<keyword evidence="7" id="KW-1185">Reference proteome</keyword>
<dbReference type="InterPro" id="IPR050987">
    <property type="entry name" value="AtrR-like"/>
</dbReference>
<keyword evidence="4" id="KW-0812">Transmembrane</keyword>
<dbReference type="PANTHER" id="PTHR46910">
    <property type="entry name" value="TRANSCRIPTION FACTOR PDR1"/>
    <property type="match status" value="1"/>
</dbReference>
<dbReference type="PROSITE" id="PS00463">
    <property type="entry name" value="ZN2_CY6_FUNGAL_1"/>
    <property type="match status" value="1"/>
</dbReference>
<comment type="caution">
    <text evidence="6">The sequence shown here is derived from an EMBL/GenBank/DDBJ whole genome shotgun (WGS) entry which is preliminary data.</text>
</comment>
<evidence type="ECO:0000256" key="4">
    <source>
        <dbReference type="SAM" id="Phobius"/>
    </source>
</evidence>
<proteinExistence type="predicted"/>
<evidence type="ECO:0000313" key="7">
    <source>
        <dbReference type="Proteomes" id="UP000696573"/>
    </source>
</evidence>
<dbReference type="SUPFAM" id="SSF57701">
    <property type="entry name" value="Zn2/Cys6 DNA-binding domain"/>
    <property type="match status" value="1"/>
</dbReference>
<reference evidence="6" key="1">
    <citation type="submission" date="2021-10" db="EMBL/GenBank/DDBJ databases">
        <authorList>
            <person name="Piombo E."/>
        </authorList>
    </citation>
    <scope>NUCLEOTIDE SEQUENCE</scope>
</reference>
<dbReference type="OrthoDB" id="103819at2759"/>
<keyword evidence="4" id="KW-0472">Membrane</keyword>
<protein>
    <recommendedName>
        <fullName evidence="5">Zn(2)-C6 fungal-type domain-containing protein</fullName>
    </recommendedName>
</protein>
<dbReference type="SMART" id="SM00906">
    <property type="entry name" value="Fungal_trans"/>
    <property type="match status" value="1"/>
</dbReference>
<feature type="transmembrane region" description="Helical" evidence="4">
    <location>
        <begin position="533"/>
        <end position="554"/>
    </location>
</feature>
<keyword evidence="4" id="KW-1133">Transmembrane helix</keyword>
<dbReference type="GO" id="GO:0003677">
    <property type="term" value="F:DNA binding"/>
    <property type="evidence" value="ECO:0007669"/>
    <property type="project" value="InterPro"/>
</dbReference>
<dbReference type="AlphaFoldDB" id="A0A9N9VJ41"/>
<dbReference type="CDD" id="cd12148">
    <property type="entry name" value="fungal_TF_MHR"/>
    <property type="match status" value="1"/>
</dbReference>
<keyword evidence="2" id="KW-0539">Nucleus</keyword>
<sequence>MDRAATKRAACDPCRRRKVKCDRNIPCSNCQATQQTCVTTGFGQSHSGARQRVLISAQYEEKIDSIQQRLDGIEHLLRELLENSNKPATDPPSCSITPAHTVAPALDAEAVLPARSTLAAQTLDVGAMVENTVKQTPSVRADPDVDAALSALHRMVQMHHQKPVASELKFPDQETLPEASILSLPLVPLNVALPLLRRAKEHPSPAFAATFNFMTLERFTEYCRAVYFATEPFTLSSFAIVNGGLYYMLTERACFDKSQDVRDEYTEYRNLCAGNLRTAINSLGLLVSTCDESIEALLVGVSYAIEISRPSLAWRMSSTAAQICQELGYHSLYPKRTERDGHKINHELLGALYILDKGLALRLGRPSALPDQDIVGTSSDTVVDMGDLWQAIKHIWVQHAQIQGRIYDQLYSRQALLATPAERVRSAVNLAEATQRSLRQLMALAERPENAVHGSTNEDFGSGTGRRTLILAEVVCHLSTLTLIYRSIRESPRSSSVDAPPSSEYIETARAAFRYHEELMVLFKGRLETQAYYIHWTLLFTPFTPLLIVFCHVFESLDPDDLHMLQNFTASLEPVRHMSESIDQLHSITTTLYNVASSYLRARTKATEGPEAQMLDDSFTGYLNQLGLLPVPDEHYLSDARLISEPSQTMGAENWFSANLNLFGLLEGDFAVD</sequence>
<evidence type="ECO:0000256" key="1">
    <source>
        <dbReference type="ARBA" id="ARBA00022723"/>
    </source>
</evidence>